<evidence type="ECO:0000256" key="3">
    <source>
        <dbReference type="ARBA" id="ARBA00022989"/>
    </source>
</evidence>
<name>A0A7W6E7R9_9HYPH</name>
<reference evidence="6 7" key="1">
    <citation type="submission" date="2020-08" db="EMBL/GenBank/DDBJ databases">
        <title>Genomic Encyclopedia of Type Strains, Phase IV (KMG-IV): sequencing the most valuable type-strain genomes for metagenomic binning, comparative biology and taxonomic classification.</title>
        <authorList>
            <person name="Goeker M."/>
        </authorList>
    </citation>
    <scope>NUCLEOTIDE SEQUENCE [LARGE SCALE GENOMIC DNA]</scope>
    <source>
        <strain evidence="6 7">DSM 102238</strain>
    </source>
</reference>
<comment type="subcellular location">
    <subcellularLocation>
        <location evidence="1">Membrane</location>
        <topology evidence="1">Multi-pass membrane protein</topology>
    </subcellularLocation>
</comment>
<dbReference type="SUPFAM" id="SSF158442">
    <property type="entry name" value="DsbB-like"/>
    <property type="match status" value="1"/>
</dbReference>
<dbReference type="InterPro" id="IPR003752">
    <property type="entry name" value="DiS_bond_form_DsbB/BdbC"/>
</dbReference>
<protein>
    <submittedName>
        <fullName evidence="6">Disulfide bond formation protein DsbB</fullName>
    </submittedName>
</protein>
<keyword evidence="7" id="KW-1185">Reference proteome</keyword>
<dbReference type="GO" id="GO:0006457">
    <property type="term" value="P:protein folding"/>
    <property type="evidence" value="ECO:0007669"/>
    <property type="project" value="InterPro"/>
</dbReference>
<dbReference type="Proteomes" id="UP000542776">
    <property type="component" value="Unassembled WGS sequence"/>
</dbReference>
<evidence type="ECO:0000313" key="7">
    <source>
        <dbReference type="Proteomes" id="UP000542776"/>
    </source>
</evidence>
<evidence type="ECO:0000256" key="1">
    <source>
        <dbReference type="ARBA" id="ARBA00004141"/>
    </source>
</evidence>
<proteinExistence type="predicted"/>
<comment type="caution">
    <text evidence="6">The sequence shown here is derived from an EMBL/GenBank/DDBJ whole genome shotgun (WGS) entry which is preliminary data.</text>
</comment>
<gene>
    <name evidence="6" type="ORF">GGR04_000116</name>
</gene>
<evidence type="ECO:0000256" key="2">
    <source>
        <dbReference type="ARBA" id="ARBA00022692"/>
    </source>
</evidence>
<feature type="transmembrane region" description="Helical" evidence="5">
    <location>
        <begin position="144"/>
        <end position="164"/>
    </location>
</feature>
<dbReference type="InterPro" id="IPR023380">
    <property type="entry name" value="DsbB-like_sf"/>
</dbReference>
<organism evidence="6 7">
    <name type="scientific">Aureimonas pseudogalii</name>
    <dbReference type="NCBI Taxonomy" id="1744844"/>
    <lineage>
        <taxon>Bacteria</taxon>
        <taxon>Pseudomonadati</taxon>
        <taxon>Pseudomonadota</taxon>
        <taxon>Alphaproteobacteria</taxon>
        <taxon>Hyphomicrobiales</taxon>
        <taxon>Aurantimonadaceae</taxon>
        <taxon>Aureimonas</taxon>
    </lineage>
</organism>
<accession>A0A7W6E7R9</accession>
<dbReference type="AlphaFoldDB" id="A0A7W6E7R9"/>
<feature type="transmembrane region" description="Helical" evidence="5">
    <location>
        <begin position="73"/>
        <end position="95"/>
    </location>
</feature>
<dbReference type="GO" id="GO:0015035">
    <property type="term" value="F:protein-disulfide reductase activity"/>
    <property type="evidence" value="ECO:0007669"/>
    <property type="project" value="InterPro"/>
</dbReference>
<evidence type="ECO:0000256" key="4">
    <source>
        <dbReference type="ARBA" id="ARBA00023136"/>
    </source>
</evidence>
<dbReference type="Gene3D" id="1.20.1550.10">
    <property type="entry name" value="DsbB-like"/>
    <property type="match status" value="1"/>
</dbReference>
<keyword evidence="2 5" id="KW-0812">Transmembrane</keyword>
<dbReference type="RefSeq" id="WP_183196807.1">
    <property type="nucleotide sequence ID" value="NZ_JACIEK010000001.1"/>
</dbReference>
<evidence type="ECO:0000313" key="6">
    <source>
        <dbReference type="EMBL" id="MBB3996295.1"/>
    </source>
</evidence>
<feature type="transmembrane region" description="Helical" evidence="5">
    <location>
        <begin position="50"/>
        <end position="66"/>
    </location>
</feature>
<keyword evidence="4 5" id="KW-0472">Membrane</keyword>
<dbReference type="PIRSF" id="PIRSF033913">
    <property type="entry name" value="S-S_format_DsbB"/>
    <property type="match status" value="1"/>
</dbReference>
<feature type="transmembrane region" description="Helical" evidence="5">
    <location>
        <begin position="12"/>
        <end position="30"/>
    </location>
</feature>
<evidence type="ECO:0000256" key="5">
    <source>
        <dbReference type="SAM" id="Phobius"/>
    </source>
</evidence>
<keyword evidence="3 5" id="KW-1133">Transmembrane helix</keyword>
<sequence length="171" mass="17777">MLRKPCGFRQTLASLLLVAGMSATVGGALLFQHVGGYIPCALCLEQRTPYYLAIPLALAALLARLLRAPAPVVRGLLLVVGGLMLWGMGLGIYHAGVEWALWAGPTDCAMAAPVDLTGDLLSTLDSVHAPSCSEAALRILGLSLAGWNAILAALFAAVALRAALTRGDRFA</sequence>
<dbReference type="GO" id="GO:0016020">
    <property type="term" value="C:membrane"/>
    <property type="evidence" value="ECO:0007669"/>
    <property type="project" value="UniProtKB-SubCell"/>
</dbReference>
<dbReference type="Pfam" id="PF02600">
    <property type="entry name" value="DsbB"/>
    <property type="match status" value="1"/>
</dbReference>
<dbReference type="InterPro" id="IPR024199">
    <property type="entry name" value="Uncharacterised_DsbB"/>
</dbReference>
<dbReference type="EMBL" id="JACIEK010000001">
    <property type="protein sequence ID" value="MBB3996295.1"/>
    <property type="molecule type" value="Genomic_DNA"/>
</dbReference>